<dbReference type="EMBL" id="JASBNA010000027">
    <property type="protein sequence ID" value="KAK7684072.1"/>
    <property type="molecule type" value="Genomic_DNA"/>
</dbReference>
<dbReference type="GO" id="GO:0032008">
    <property type="term" value="P:positive regulation of TOR signaling"/>
    <property type="evidence" value="ECO:0007669"/>
    <property type="project" value="InterPro"/>
</dbReference>
<dbReference type="InterPro" id="IPR028209">
    <property type="entry name" value="LAMTOR1/MEH1"/>
</dbReference>
<gene>
    <name evidence="6" type="ORF">QCA50_012714</name>
</gene>
<organism evidence="6 7">
    <name type="scientific">Cerrena zonata</name>
    <dbReference type="NCBI Taxonomy" id="2478898"/>
    <lineage>
        <taxon>Eukaryota</taxon>
        <taxon>Fungi</taxon>
        <taxon>Dikarya</taxon>
        <taxon>Basidiomycota</taxon>
        <taxon>Agaricomycotina</taxon>
        <taxon>Agaricomycetes</taxon>
        <taxon>Polyporales</taxon>
        <taxon>Cerrenaceae</taxon>
        <taxon>Cerrena</taxon>
    </lineage>
</organism>
<dbReference type="GO" id="GO:0016197">
    <property type="term" value="P:endosomal transport"/>
    <property type="evidence" value="ECO:0007669"/>
    <property type="project" value="InterPro"/>
</dbReference>
<comment type="caution">
    <text evidence="6">The sequence shown here is derived from an EMBL/GenBank/DDBJ whole genome shotgun (WGS) entry which is preliminary data.</text>
</comment>
<name>A0AAW0G3F4_9APHY</name>
<dbReference type="SMART" id="SM01262">
    <property type="entry name" value="LAMTOR"/>
    <property type="match status" value="1"/>
</dbReference>
<keyword evidence="7" id="KW-1185">Reference proteome</keyword>
<keyword evidence="4" id="KW-0564">Palmitate</keyword>
<keyword evidence="3" id="KW-0472">Membrane</keyword>
<evidence type="ECO:0000256" key="3">
    <source>
        <dbReference type="ARBA" id="ARBA00023136"/>
    </source>
</evidence>
<evidence type="ECO:0000313" key="6">
    <source>
        <dbReference type="EMBL" id="KAK7684072.1"/>
    </source>
</evidence>
<dbReference type="GO" id="GO:0071986">
    <property type="term" value="C:Ragulator complex"/>
    <property type="evidence" value="ECO:0007669"/>
    <property type="project" value="InterPro"/>
</dbReference>
<dbReference type="Proteomes" id="UP001385951">
    <property type="component" value="Unassembled WGS sequence"/>
</dbReference>
<proteinExistence type="predicted"/>
<evidence type="ECO:0000256" key="5">
    <source>
        <dbReference type="ARBA" id="ARBA00023288"/>
    </source>
</evidence>
<dbReference type="GO" id="GO:0031902">
    <property type="term" value="C:late endosome membrane"/>
    <property type="evidence" value="ECO:0007669"/>
    <property type="project" value="InterPro"/>
</dbReference>
<dbReference type="AlphaFoldDB" id="A0AAW0G3F4"/>
<comment type="subcellular location">
    <subcellularLocation>
        <location evidence="1">Endomembrane system</location>
    </subcellularLocation>
</comment>
<keyword evidence="5" id="KW-0449">Lipoprotein</keyword>
<dbReference type="Pfam" id="PF15454">
    <property type="entry name" value="LAMTOR"/>
    <property type="match status" value="1"/>
</dbReference>
<accession>A0AAW0G3F4</accession>
<evidence type="ECO:0000256" key="2">
    <source>
        <dbReference type="ARBA" id="ARBA00022707"/>
    </source>
</evidence>
<dbReference type="GO" id="GO:0045121">
    <property type="term" value="C:membrane raft"/>
    <property type="evidence" value="ECO:0007669"/>
    <property type="project" value="InterPro"/>
</dbReference>
<dbReference type="GO" id="GO:0043410">
    <property type="term" value="P:positive regulation of MAPK cascade"/>
    <property type="evidence" value="ECO:0007669"/>
    <property type="project" value="InterPro"/>
</dbReference>
<sequence>MGLCLSCIRPDYDNEDEFNERSSLLGNQHLHSDENIQEELLKQQQRQQELNGIVNDLNDNLIDVSTFLSDPVVSNGTIPAANLSYLTNSLQPQTTNEENGTALAHEQQEGIQGKQYPYVLSPEEKQKILQEVESLDSSVKEASKITCDGLLYLDF</sequence>
<reference evidence="6 7" key="1">
    <citation type="submission" date="2022-09" db="EMBL/GenBank/DDBJ databases">
        <authorList>
            <person name="Palmer J.M."/>
        </authorList>
    </citation>
    <scope>NUCLEOTIDE SEQUENCE [LARGE SCALE GENOMIC DNA]</scope>
    <source>
        <strain evidence="6 7">DSM 7382</strain>
    </source>
</reference>
<dbReference type="GO" id="GO:0001919">
    <property type="term" value="P:regulation of receptor recycling"/>
    <property type="evidence" value="ECO:0007669"/>
    <property type="project" value="InterPro"/>
</dbReference>
<protein>
    <submittedName>
        <fullName evidence="6">Uncharacterized protein</fullName>
    </submittedName>
</protein>
<keyword evidence="2" id="KW-0519">Myristate</keyword>
<dbReference type="GO" id="GO:0071230">
    <property type="term" value="P:cellular response to amino acid stimulus"/>
    <property type="evidence" value="ECO:0007669"/>
    <property type="project" value="InterPro"/>
</dbReference>
<evidence type="ECO:0000256" key="1">
    <source>
        <dbReference type="ARBA" id="ARBA00004308"/>
    </source>
</evidence>
<evidence type="ECO:0000313" key="7">
    <source>
        <dbReference type="Proteomes" id="UP001385951"/>
    </source>
</evidence>
<evidence type="ECO:0000256" key="4">
    <source>
        <dbReference type="ARBA" id="ARBA00023139"/>
    </source>
</evidence>